<evidence type="ECO:0000313" key="10">
    <source>
        <dbReference type="EMBL" id="PIV64483.1"/>
    </source>
</evidence>
<dbReference type="EC" id="2.8.1.7" evidence="3"/>
<dbReference type="InterPro" id="IPR010970">
    <property type="entry name" value="Cys_dSase_SufS"/>
</dbReference>
<comment type="cofactor">
    <cofactor evidence="1 7">
        <name>pyridoxal 5'-phosphate</name>
        <dbReference type="ChEBI" id="CHEBI:597326"/>
    </cofactor>
</comment>
<dbReference type="Pfam" id="PF00266">
    <property type="entry name" value="Aminotran_5"/>
    <property type="match status" value="1"/>
</dbReference>
<dbReference type="InterPro" id="IPR020578">
    <property type="entry name" value="Aminotrans_V_PyrdxlP_BS"/>
</dbReference>
<dbReference type="GO" id="GO:0006534">
    <property type="term" value="P:cysteine metabolic process"/>
    <property type="evidence" value="ECO:0007669"/>
    <property type="project" value="InterPro"/>
</dbReference>
<dbReference type="InterPro" id="IPR021778">
    <property type="entry name" value="Se/S_carrier-like"/>
</dbReference>
<dbReference type="NCBIfam" id="TIGR01977">
    <property type="entry name" value="am_tr_V_EF2568"/>
    <property type="match status" value="1"/>
</dbReference>
<evidence type="ECO:0000313" key="11">
    <source>
        <dbReference type="Proteomes" id="UP000228886"/>
    </source>
</evidence>
<evidence type="ECO:0000259" key="8">
    <source>
        <dbReference type="Pfam" id="PF00266"/>
    </source>
</evidence>
<dbReference type="GO" id="GO:0031071">
    <property type="term" value="F:cysteine desulfurase activity"/>
    <property type="evidence" value="ECO:0007669"/>
    <property type="project" value="UniProtKB-EC"/>
</dbReference>
<evidence type="ECO:0000256" key="4">
    <source>
        <dbReference type="ARBA" id="ARBA00022679"/>
    </source>
</evidence>
<comment type="caution">
    <text evidence="10">The sequence shown here is derived from an EMBL/GenBank/DDBJ whole genome shotgun (WGS) entry which is preliminary data.</text>
</comment>
<comment type="catalytic activity">
    <reaction evidence="6">
        <text>(sulfur carrier)-H + L-cysteine = (sulfur carrier)-SH + L-alanine</text>
        <dbReference type="Rhea" id="RHEA:43892"/>
        <dbReference type="Rhea" id="RHEA-COMP:14737"/>
        <dbReference type="Rhea" id="RHEA-COMP:14739"/>
        <dbReference type="ChEBI" id="CHEBI:29917"/>
        <dbReference type="ChEBI" id="CHEBI:35235"/>
        <dbReference type="ChEBI" id="CHEBI:57972"/>
        <dbReference type="ChEBI" id="CHEBI:64428"/>
        <dbReference type="EC" id="2.8.1.7"/>
    </reaction>
</comment>
<dbReference type="CDD" id="cd06453">
    <property type="entry name" value="SufS_like"/>
    <property type="match status" value="1"/>
</dbReference>
<keyword evidence="5" id="KW-0663">Pyridoxal phosphate</keyword>
<protein>
    <recommendedName>
        <fullName evidence="3">cysteine desulfurase</fullName>
        <ecNumber evidence="3">2.8.1.7</ecNumber>
    </recommendedName>
</protein>
<feature type="domain" description="Putative Se/S carrier protein-like" evidence="9">
    <location>
        <begin position="7"/>
        <end position="73"/>
    </location>
</feature>
<dbReference type="Gene3D" id="3.40.640.10">
    <property type="entry name" value="Type I PLP-dependent aspartate aminotransferase-like (Major domain)"/>
    <property type="match status" value="1"/>
</dbReference>
<proteinExistence type="inferred from homology"/>
<dbReference type="InterPro" id="IPR010969">
    <property type="entry name" value="Cys_dSase-rel_unknwn_funct"/>
</dbReference>
<evidence type="ECO:0000256" key="6">
    <source>
        <dbReference type="ARBA" id="ARBA00050776"/>
    </source>
</evidence>
<gene>
    <name evidence="10" type="ORF">COS11_01940</name>
</gene>
<dbReference type="GO" id="GO:0030170">
    <property type="term" value="F:pyridoxal phosphate binding"/>
    <property type="evidence" value="ECO:0007669"/>
    <property type="project" value="InterPro"/>
</dbReference>
<name>A0A2M7E9S2_9BACT</name>
<dbReference type="AlphaFoldDB" id="A0A2M7E9S2"/>
<evidence type="ECO:0000259" key="9">
    <source>
        <dbReference type="Pfam" id="PF11823"/>
    </source>
</evidence>
<evidence type="ECO:0000256" key="2">
    <source>
        <dbReference type="ARBA" id="ARBA00010447"/>
    </source>
</evidence>
<evidence type="ECO:0000256" key="7">
    <source>
        <dbReference type="RuleBase" id="RU004504"/>
    </source>
</evidence>
<dbReference type="EMBL" id="PETL01000099">
    <property type="protein sequence ID" value="PIV64483.1"/>
    <property type="molecule type" value="Genomic_DNA"/>
</dbReference>
<dbReference type="PROSITE" id="PS00595">
    <property type="entry name" value="AA_TRANSFER_CLASS_5"/>
    <property type="match status" value="1"/>
</dbReference>
<dbReference type="PANTHER" id="PTHR43586:SF4">
    <property type="entry name" value="ISOPENICILLIN N EPIMERASE"/>
    <property type="match status" value="1"/>
</dbReference>
<evidence type="ECO:0000256" key="5">
    <source>
        <dbReference type="ARBA" id="ARBA00022898"/>
    </source>
</evidence>
<dbReference type="InterPro" id="IPR015421">
    <property type="entry name" value="PyrdxlP-dep_Trfase_major"/>
</dbReference>
<dbReference type="InterPro" id="IPR000192">
    <property type="entry name" value="Aminotrans_V_dom"/>
</dbReference>
<dbReference type="InterPro" id="IPR015424">
    <property type="entry name" value="PyrdxlP-dep_Trfase"/>
</dbReference>
<accession>A0A2M7E9S2</accession>
<feature type="domain" description="Aminotransferase class V" evidence="8">
    <location>
        <begin position="92"/>
        <end position="455"/>
    </location>
</feature>
<dbReference type="Proteomes" id="UP000228886">
    <property type="component" value="Unassembled WGS sequence"/>
</dbReference>
<dbReference type="SUPFAM" id="SSF53383">
    <property type="entry name" value="PLP-dependent transferases"/>
    <property type="match status" value="1"/>
</dbReference>
<keyword evidence="4" id="KW-0808">Transferase</keyword>
<evidence type="ECO:0000256" key="3">
    <source>
        <dbReference type="ARBA" id="ARBA00012239"/>
    </source>
</evidence>
<organism evidence="10 11">
    <name type="scientific">bacterium (Candidatus Ratteibacteria) CG01_land_8_20_14_3_00_40_19</name>
    <dbReference type="NCBI Taxonomy" id="2014290"/>
    <lineage>
        <taxon>Bacteria</taxon>
        <taxon>Candidatus Ratteibacteria</taxon>
    </lineage>
</organism>
<reference evidence="11" key="1">
    <citation type="submission" date="2017-09" db="EMBL/GenBank/DDBJ databases">
        <title>Depth-based differentiation of microbial function through sediment-hosted aquifers and enrichment of novel symbionts in the deep terrestrial subsurface.</title>
        <authorList>
            <person name="Probst A.J."/>
            <person name="Ladd B."/>
            <person name="Jarett J.K."/>
            <person name="Geller-Mcgrath D.E."/>
            <person name="Sieber C.M.K."/>
            <person name="Emerson J.B."/>
            <person name="Anantharaman K."/>
            <person name="Thomas B.C."/>
            <person name="Malmstrom R."/>
            <person name="Stieglmeier M."/>
            <person name="Klingl A."/>
            <person name="Woyke T."/>
            <person name="Ryan C.M."/>
            <person name="Banfield J.F."/>
        </authorList>
    </citation>
    <scope>NUCLEOTIDE SEQUENCE [LARGE SCALE GENOMIC DNA]</scope>
</reference>
<comment type="similarity">
    <text evidence="2">Belongs to the class-V pyridoxal-phosphate-dependent aminotransferase family. Csd subfamily.</text>
</comment>
<sequence>MSSQISLITFLSIHHLLFAEEILKKENYSVQILPLPSGINSFCTKGLAFDADKEKDVQKILYRNNIAVEGFHRLTQKREISEALNQVPSKLIYLNNAATSFPKPKSVYQAVRESFKIGSSPQRSQDLAGDRILYDARKSLAKLFHLDRFYQIIFTFNATDSLNLALLGFLKPGDHLITSSLEHNSVIRPLLYLKKKGISFTKILTTPEGKINLKEIERSLRKNTKLFVFTHASNVIGTLLPIEEIGEIAKKHKIIFLLDAAQTAGSYPIDLSRLNIDLLAFTGHKSLFGLPGTGGLIIREGINLTPLRFGGTGSQTKDENQPEVLPDKYESGTPNLPGIIGLSQGIEFILKEGLLKVRKKEIFLTETFLSGLRKIKDIVLYGPEDSSQQMPVISFNLKGYSPSEVGALLERKYGIISRAGLHCSPWAHQTVGTYPSGTVRFSPGYFNTEEEIDALVNSLKELTKKVFRV</sequence>
<dbReference type="Gene3D" id="3.90.1150.10">
    <property type="entry name" value="Aspartate Aminotransferase, domain 1"/>
    <property type="match status" value="1"/>
</dbReference>
<dbReference type="PANTHER" id="PTHR43586">
    <property type="entry name" value="CYSTEINE DESULFURASE"/>
    <property type="match status" value="1"/>
</dbReference>
<dbReference type="InterPro" id="IPR015422">
    <property type="entry name" value="PyrdxlP-dep_Trfase_small"/>
</dbReference>
<evidence type="ECO:0000256" key="1">
    <source>
        <dbReference type="ARBA" id="ARBA00001933"/>
    </source>
</evidence>
<dbReference type="Pfam" id="PF11823">
    <property type="entry name" value="Se_S_carrier"/>
    <property type="match status" value="1"/>
</dbReference>